<dbReference type="AlphaFoldDB" id="A0A5K3F6G7"/>
<dbReference type="Gene3D" id="3.30.40.10">
    <property type="entry name" value="Zinc/RING finger domain, C3HC4 (zinc finger)"/>
    <property type="match status" value="1"/>
</dbReference>
<dbReference type="SUPFAM" id="SSF57850">
    <property type="entry name" value="RING/U-box"/>
    <property type="match status" value="1"/>
</dbReference>
<evidence type="ECO:0000259" key="6">
    <source>
        <dbReference type="PROSITE" id="PS50144"/>
    </source>
</evidence>
<evidence type="ECO:0000256" key="2">
    <source>
        <dbReference type="PROSITE-ProRule" id="PRU00024"/>
    </source>
</evidence>
<dbReference type="GO" id="GO:0005778">
    <property type="term" value="C:peroxisomal membrane"/>
    <property type="evidence" value="ECO:0007669"/>
    <property type="project" value="TreeGrafter"/>
</dbReference>
<dbReference type="InterPro" id="IPR002083">
    <property type="entry name" value="MATH/TRAF_dom"/>
</dbReference>
<dbReference type="SMART" id="SM00336">
    <property type="entry name" value="BBOX"/>
    <property type="match status" value="1"/>
</dbReference>
<dbReference type="SUPFAM" id="SSF57845">
    <property type="entry name" value="B-box zinc-binding domain"/>
    <property type="match status" value="1"/>
</dbReference>
<evidence type="ECO:0000259" key="5">
    <source>
        <dbReference type="PROSITE" id="PS50119"/>
    </source>
</evidence>
<dbReference type="InterPro" id="IPR053003">
    <property type="entry name" value="TRIM_RBCC_E3_ubiq-ligases"/>
</dbReference>
<keyword evidence="1" id="KW-0479">Metal-binding</keyword>
<dbReference type="GO" id="GO:0005164">
    <property type="term" value="F:tumor necrosis factor receptor binding"/>
    <property type="evidence" value="ECO:0007669"/>
    <property type="project" value="TreeGrafter"/>
</dbReference>
<evidence type="ECO:0000313" key="7">
    <source>
        <dbReference type="WBParaSite" id="MCU_005892-RA"/>
    </source>
</evidence>
<dbReference type="GO" id="GO:0008270">
    <property type="term" value="F:zinc ion binding"/>
    <property type="evidence" value="ECO:0007669"/>
    <property type="project" value="UniProtKB-KW"/>
</dbReference>
<organism evidence="7">
    <name type="scientific">Mesocestoides corti</name>
    <name type="common">Flatworm</name>
    <dbReference type="NCBI Taxonomy" id="53468"/>
    <lineage>
        <taxon>Eukaryota</taxon>
        <taxon>Metazoa</taxon>
        <taxon>Spiralia</taxon>
        <taxon>Lophotrochozoa</taxon>
        <taxon>Platyhelminthes</taxon>
        <taxon>Cestoda</taxon>
        <taxon>Eucestoda</taxon>
        <taxon>Cyclophyllidea</taxon>
        <taxon>Mesocestoididae</taxon>
        <taxon>Mesocestoides</taxon>
    </lineage>
</organism>
<dbReference type="Pfam" id="PF22486">
    <property type="entry name" value="MATH_2"/>
    <property type="match status" value="1"/>
</dbReference>
<dbReference type="PROSITE" id="PS50119">
    <property type="entry name" value="ZF_BBOX"/>
    <property type="match status" value="1"/>
</dbReference>
<dbReference type="CDD" id="cd16619">
    <property type="entry name" value="mRING-HC-C4C4_TRIM37_C-VIII"/>
    <property type="match status" value="1"/>
</dbReference>
<protein>
    <submittedName>
        <fullName evidence="7">E3 ubiquitin-protein ligase TRIM37</fullName>
    </submittedName>
</protein>
<dbReference type="InterPro" id="IPR003649">
    <property type="entry name" value="Bbox_C"/>
</dbReference>
<dbReference type="GO" id="GO:0061630">
    <property type="term" value="F:ubiquitin protein ligase activity"/>
    <property type="evidence" value="ECO:0007669"/>
    <property type="project" value="TreeGrafter"/>
</dbReference>
<dbReference type="PROSITE" id="PS50144">
    <property type="entry name" value="MATH"/>
    <property type="match status" value="1"/>
</dbReference>
<feature type="region of interest" description="Disordered" evidence="4">
    <location>
        <begin position="432"/>
        <end position="455"/>
    </location>
</feature>
<dbReference type="PANTHER" id="PTHR36754">
    <property type="entry name" value="E3 UBIQUITIN-PROTEIN LIGASE TRIM37"/>
    <property type="match status" value="1"/>
</dbReference>
<feature type="coiled-coil region" evidence="3">
    <location>
        <begin position="125"/>
        <end position="152"/>
    </location>
</feature>
<dbReference type="GO" id="GO:0070842">
    <property type="term" value="P:aggresome assembly"/>
    <property type="evidence" value="ECO:0007669"/>
    <property type="project" value="TreeGrafter"/>
</dbReference>
<feature type="domain" description="MATH" evidence="6">
    <location>
        <begin position="261"/>
        <end position="389"/>
    </location>
</feature>
<sequence>MEQLNNARMCPHCSKLCCHECITKWITENRAQCPHCRNTLHTYALINCRWADEVTQQLDSLQTQHIFSDGNSTNARTHVCEAHNERLSVFCGTCDRAICHRCALFDGRHGQHSFRPLDEVYKEHVDRIKSELEKLKHRRREVHALIQDVERNISSVKQAKDERVREIRNAVELIVVRLESNLNGKLTTLTAQRNHLNQETELLDSLLQEVQTQLNSATAANIIFRYPALSAMFAEVHKTPMASFVSTPVPAEFQSEIVPPYDSSTFVIQNFSLLRQRVDPVYSPPLHVGGLSWRLKVYPDGNGVVRGHYLSVFLELSVGIMEPAKYEYRVELVHQGTPPDPTKNILREFASEFEVGECWGYNRFFRLDLLASEGYLSAVNDTLFLKFHVRAPTYYQKCRDQQWYISQLEAHEGHFLAQMADYKDRLNTEIIRPSATTTTNPSGERPGPDSSSDHKRCNCVGEGDCGECLRPPTSSERCPAPTPSTAAAAATAVTVGSFAVKQTRFFTSLLYPVILIFC</sequence>
<dbReference type="InterPro" id="IPR013083">
    <property type="entry name" value="Znf_RING/FYVE/PHD"/>
</dbReference>
<dbReference type="GO" id="GO:0006513">
    <property type="term" value="P:protein monoubiquitination"/>
    <property type="evidence" value="ECO:0007669"/>
    <property type="project" value="TreeGrafter"/>
</dbReference>
<evidence type="ECO:0000256" key="3">
    <source>
        <dbReference type="SAM" id="Coils"/>
    </source>
</evidence>
<keyword evidence="3" id="KW-0175">Coiled coil</keyword>
<name>A0A5K3F6G7_MESCO</name>
<dbReference type="GO" id="GO:0016235">
    <property type="term" value="C:aggresome"/>
    <property type="evidence" value="ECO:0007669"/>
    <property type="project" value="TreeGrafter"/>
</dbReference>
<dbReference type="Pfam" id="PF00643">
    <property type="entry name" value="zf-B_box"/>
    <property type="match status" value="1"/>
</dbReference>
<proteinExistence type="predicted"/>
<dbReference type="SMART" id="SM00502">
    <property type="entry name" value="BBC"/>
    <property type="match status" value="1"/>
</dbReference>
<dbReference type="InterPro" id="IPR000315">
    <property type="entry name" value="Znf_B-box"/>
</dbReference>
<reference evidence="7" key="1">
    <citation type="submission" date="2019-11" db="UniProtKB">
        <authorList>
            <consortium name="WormBaseParasite"/>
        </authorList>
    </citation>
    <scope>IDENTIFICATION</scope>
</reference>
<dbReference type="CDD" id="cd19779">
    <property type="entry name" value="Bbox2_TRIM37_C-VIII"/>
    <property type="match status" value="1"/>
</dbReference>
<keyword evidence="2" id="KW-0863">Zinc-finger</keyword>
<feature type="domain" description="B box-type" evidence="5">
    <location>
        <begin position="75"/>
        <end position="117"/>
    </location>
</feature>
<dbReference type="WBParaSite" id="MCU_005892-RA">
    <property type="protein sequence ID" value="MCU_005892-RA"/>
    <property type="gene ID" value="MCU_005892"/>
</dbReference>
<dbReference type="Gene3D" id="3.30.160.60">
    <property type="entry name" value="Classic Zinc Finger"/>
    <property type="match status" value="1"/>
</dbReference>
<dbReference type="InterPro" id="IPR037299">
    <property type="entry name" value="TRIM37_MATH"/>
</dbReference>
<dbReference type="SUPFAM" id="SSF49599">
    <property type="entry name" value="TRAF domain-like"/>
    <property type="match status" value="1"/>
</dbReference>
<accession>A0A5K3F6G7</accession>
<dbReference type="PANTHER" id="PTHR36754:SF2">
    <property type="entry name" value="E3 UBIQUITIN-PROTEIN LIGASE TRIM37"/>
    <property type="match status" value="1"/>
</dbReference>
<dbReference type="GO" id="GO:0051865">
    <property type="term" value="P:protein autoubiquitination"/>
    <property type="evidence" value="ECO:0007669"/>
    <property type="project" value="TreeGrafter"/>
</dbReference>
<dbReference type="CDD" id="cd03773">
    <property type="entry name" value="MATH_TRIM37"/>
    <property type="match status" value="1"/>
</dbReference>
<dbReference type="GO" id="GO:0031625">
    <property type="term" value="F:ubiquitin protein ligase binding"/>
    <property type="evidence" value="ECO:0007669"/>
    <property type="project" value="TreeGrafter"/>
</dbReference>
<keyword evidence="2" id="KW-0862">Zinc</keyword>
<dbReference type="Gene3D" id="2.60.210.10">
    <property type="entry name" value="Apoptosis, Tumor Necrosis Factor Receptor Associated Protein 2, Chain A"/>
    <property type="match status" value="1"/>
</dbReference>
<dbReference type="InterPro" id="IPR008974">
    <property type="entry name" value="TRAF-like"/>
</dbReference>
<evidence type="ECO:0000256" key="4">
    <source>
        <dbReference type="SAM" id="MobiDB-lite"/>
    </source>
</evidence>
<dbReference type="SMART" id="SM00061">
    <property type="entry name" value="MATH"/>
    <property type="match status" value="1"/>
</dbReference>
<evidence type="ECO:0000256" key="1">
    <source>
        <dbReference type="ARBA" id="ARBA00022723"/>
    </source>
</evidence>